<dbReference type="AlphaFoldDB" id="A0A101LX77"/>
<dbReference type="EMBL" id="LKAM01000008">
    <property type="protein sequence ID" value="KUM46995.1"/>
    <property type="molecule type" value="Genomic_DNA"/>
</dbReference>
<sequence length="83" mass="8912">MADGFIAWPGSLDRMADGFIPWMDGGRDRLIGSDGSLALDFIGGTGGSRDFAEPPAIEPIPPCMPTLGRTYERSNHSYSSCDM</sequence>
<reference evidence="1" key="1">
    <citation type="journal article" date="2015" name="Genome Biol. Evol.">
        <title>Organellar Genomes of White Spruce (Picea glauca): Assembly and Annotation.</title>
        <authorList>
            <person name="Jackman S.D."/>
            <person name="Warren R.L."/>
            <person name="Gibb E.A."/>
            <person name="Vandervalk B.P."/>
            <person name="Mohamadi H."/>
            <person name="Chu J."/>
            <person name="Raymond A."/>
            <person name="Pleasance S."/>
            <person name="Coope R."/>
            <person name="Wildung M.R."/>
            <person name="Ritland C.E."/>
            <person name="Bousquet J."/>
            <person name="Jones S.J."/>
            <person name="Bohlmann J."/>
            <person name="Birol I."/>
        </authorList>
    </citation>
    <scope>NUCLEOTIDE SEQUENCE [LARGE SCALE GENOMIC DNA]</scope>
    <source>
        <tissue evidence="1">Flushing bud</tissue>
    </source>
</reference>
<organism evidence="1">
    <name type="scientific">Picea glauca</name>
    <name type="common">White spruce</name>
    <name type="synonym">Pinus glauca</name>
    <dbReference type="NCBI Taxonomy" id="3330"/>
    <lineage>
        <taxon>Eukaryota</taxon>
        <taxon>Viridiplantae</taxon>
        <taxon>Streptophyta</taxon>
        <taxon>Embryophyta</taxon>
        <taxon>Tracheophyta</taxon>
        <taxon>Spermatophyta</taxon>
        <taxon>Pinopsida</taxon>
        <taxon>Pinidae</taxon>
        <taxon>Conifers I</taxon>
        <taxon>Pinales</taxon>
        <taxon>Pinaceae</taxon>
        <taxon>Picea</taxon>
    </lineage>
</organism>
<accession>A0A101LX77</accession>
<geneLocation type="mitochondrion" evidence="1"/>
<proteinExistence type="predicted"/>
<comment type="caution">
    <text evidence="1">The sequence shown here is derived from an EMBL/GenBank/DDBJ whole genome shotgun (WGS) entry which is preliminary data.</text>
</comment>
<gene>
    <name evidence="1" type="ORF">ABT39_MTgene5999</name>
</gene>
<keyword evidence="1" id="KW-0496">Mitochondrion</keyword>
<protein>
    <submittedName>
        <fullName evidence="1">Uncharacterized protein</fullName>
    </submittedName>
</protein>
<name>A0A101LX77_PICGL</name>
<evidence type="ECO:0000313" key="1">
    <source>
        <dbReference type="EMBL" id="KUM46995.1"/>
    </source>
</evidence>